<dbReference type="InterPro" id="IPR001660">
    <property type="entry name" value="SAM"/>
</dbReference>
<feature type="compositionally biased region" description="Basic residues" evidence="1">
    <location>
        <begin position="1209"/>
        <end position="1218"/>
    </location>
</feature>
<feature type="compositionally biased region" description="Polar residues" evidence="1">
    <location>
        <begin position="551"/>
        <end position="568"/>
    </location>
</feature>
<feature type="region of interest" description="Disordered" evidence="1">
    <location>
        <begin position="269"/>
        <end position="362"/>
    </location>
</feature>
<feature type="compositionally biased region" description="Basic and acidic residues" evidence="1">
    <location>
        <begin position="904"/>
        <end position="930"/>
    </location>
</feature>
<evidence type="ECO:0000313" key="4">
    <source>
        <dbReference type="Proteomes" id="UP000078542"/>
    </source>
</evidence>
<evidence type="ECO:0000256" key="1">
    <source>
        <dbReference type="SAM" id="MobiDB-lite"/>
    </source>
</evidence>
<feature type="region of interest" description="Disordered" evidence="1">
    <location>
        <begin position="550"/>
        <end position="578"/>
    </location>
</feature>
<feature type="compositionally biased region" description="Basic and acidic residues" evidence="1">
    <location>
        <begin position="859"/>
        <end position="884"/>
    </location>
</feature>
<name>A0A195CUG3_9HYME</name>
<evidence type="ECO:0000313" key="3">
    <source>
        <dbReference type="EMBL" id="KYN04300.1"/>
    </source>
</evidence>
<feature type="region of interest" description="Disordered" evidence="1">
    <location>
        <begin position="1192"/>
        <end position="1218"/>
    </location>
</feature>
<feature type="region of interest" description="Disordered" evidence="1">
    <location>
        <begin position="946"/>
        <end position="1020"/>
    </location>
</feature>
<dbReference type="CDD" id="cd09487">
    <property type="entry name" value="SAM_superfamily"/>
    <property type="match status" value="1"/>
</dbReference>
<dbReference type="InterPro" id="IPR013761">
    <property type="entry name" value="SAM/pointed_sf"/>
</dbReference>
<protein>
    <recommendedName>
        <fullName evidence="2">SAM domain-containing protein</fullName>
    </recommendedName>
</protein>
<feature type="compositionally biased region" description="Low complexity" evidence="1">
    <location>
        <begin position="343"/>
        <end position="356"/>
    </location>
</feature>
<evidence type="ECO:0000259" key="2">
    <source>
        <dbReference type="SMART" id="SM00454"/>
    </source>
</evidence>
<feature type="region of interest" description="Disordered" evidence="1">
    <location>
        <begin position="650"/>
        <end position="716"/>
    </location>
</feature>
<feature type="region of interest" description="Disordered" evidence="1">
    <location>
        <begin position="1046"/>
        <end position="1113"/>
    </location>
</feature>
<dbReference type="SUPFAM" id="SSF47769">
    <property type="entry name" value="SAM/Pointed domain"/>
    <property type="match status" value="1"/>
</dbReference>
<feature type="compositionally biased region" description="Polar residues" evidence="1">
    <location>
        <begin position="412"/>
        <end position="438"/>
    </location>
</feature>
<reference evidence="3 4" key="1">
    <citation type="submission" date="2016-03" db="EMBL/GenBank/DDBJ databases">
        <title>Cyphomyrmex costatus WGS genome.</title>
        <authorList>
            <person name="Nygaard S."/>
            <person name="Hu H."/>
            <person name="Boomsma J."/>
            <person name="Zhang G."/>
        </authorList>
    </citation>
    <scope>NUCLEOTIDE SEQUENCE [LARGE SCALE GENOMIC DNA]</scope>
    <source>
        <strain evidence="3">MS0001</strain>
        <tissue evidence="3">Whole body</tissue>
    </source>
</reference>
<dbReference type="EMBL" id="KQ977279">
    <property type="protein sequence ID" value="KYN04300.1"/>
    <property type="molecule type" value="Genomic_DNA"/>
</dbReference>
<feature type="compositionally biased region" description="Basic and acidic residues" evidence="1">
    <location>
        <begin position="956"/>
        <end position="966"/>
    </location>
</feature>
<organism evidence="3 4">
    <name type="scientific">Cyphomyrmex costatus</name>
    <dbReference type="NCBI Taxonomy" id="456900"/>
    <lineage>
        <taxon>Eukaryota</taxon>
        <taxon>Metazoa</taxon>
        <taxon>Ecdysozoa</taxon>
        <taxon>Arthropoda</taxon>
        <taxon>Hexapoda</taxon>
        <taxon>Insecta</taxon>
        <taxon>Pterygota</taxon>
        <taxon>Neoptera</taxon>
        <taxon>Endopterygota</taxon>
        <taxon>Hymenoptera</taxon>
        <taxon>Apocrita</taxon>
        <taxon>Aculeata</taxon>
        <taxon>Formicoidea</taxon>
        <taxon>Formicidae</taxon>
        <taxon>Myrmicinae</taxon>
        <taxon>Cyphomyrmex</taxon>
    </lineage>
</organism>
<dbReference type="STRING" id="456900.A0A195CUG3"/>
<feature type="region of interest" description="Disordered" evidence="1">
    <location>
        <begin position="800"/>
        <end position="931"/>
    </location>
</feature>
<keyword evidence="4" id="KW-1185">Reference proteome</keyword>
<feature type="compositionally biased region" description="Polar residues" evidence="1">
    <location>
        <begin position="625"/>
        <end position="637"/>
    </location>
</feature>
<feature type="compositionally biased region" description="Basic and acidic residues" evidence="1">
    <location>
        <begin position="489"/>
        <end position="509"/>
    </location>
</feature>
<dbReference type="SMART" id="SM00454">
    <property type="entry name" value="SAM"/>
    <property type="match status" value="1"/>
</dbReference>
<feature type="non-terminal residue" evidence="3">
    <location>
        <position position="1"/>
    </location>
</feature>
<dbReference type="Pfam" id="PF00536">
    <property type="entry name" value="SAM_1"/>
    <property type="match status" value="1"/>
</dbReference>
<gene>
    <name evidence="3" type="ORF">ALC62_05066</name>
</gene>
<feature type="compositionally biased region" description="Low complexity" evidence="1">
    <location>
        <begin position="682"/>
        <end position="711"/>
    </location>
</feature>
<feature type="region of interest" description="Disordered" evidence="1">
    <location>
        <begin position="468"/>
        <end position="518"/>
    </location>
</feature>
<feature type="compositionally biased region" description="Low complexity" evidence="1">
    <location>
        <begin position="656"/>
        <end position="676"/>
    </location>
</feature>
<dbReference type="Gene3D" id="1.10.150.50">
    <property type="entry name" value="Transcription Factor, Ets-1"/>
    <property type="match status" value="1"/>
</dbReference>
<proteinExistence type="predicted"/>
<feature type="compositionally biased region" description="Low complexity" evidence="1">
    <location>
        <begin position="885"/>
        <end position="900"/>
    </location>
</feature>
<accession>A0A195CUG3</accession>
<feature type="compositionally biased region" description="Basic and acidic residues" evidence="1">
    <location>
        <begin position="834"/>
        <end position="849"/>
    </location>
</feature>
<feature type="domain" description="SAM" evidence="2">
    <location>
        <begin position="1316"/>
        <end position="1381"/>
    </location>
</feature>
<feature type="region of interest" description="Disordered" evidence="1">
    <location>
        <begin position="412"/>
        <end position="444"/>
    </location>
</feature>
<feature type="compositionally biased region" description="Low complexity" evidence="1">
    <location>
        <begin position="1046"/>
        <end position="1057"/>
    </location>
</feature>
<dbReference type="Proteomes" id="UP000078542">
    <property type="component" value="Unassembled WGS sequence"/>
</dbReference>
<sequence length="1387" mass="155358">GKIFDSNLRPNRLSLTKPTGKPIEIIEARVLRKNGCSTRFFLPRKKEASRTLSTKADGGYPVRYTTHGSTNSVDYRACSGLDDVQMLSERATTYRCRGKRINYLETLSGVFSSEKQSTLSFVGAPVYDVAAVGIMRLTRDYTTVEILRGRSRTAAACFSNAAMGPAKLGGSLSTEHEKMQTKNVNLPTCDYEKRRLDYPTGSKAKDRRNLDIVIDKGETSETGLAARKDHRTQQRSLMRARELRFFLNAHHKPWRCKWEASLQFISENEEGPYKPVPPPKPVSNNQKNQDVQQDEYREQSVAERPSLRTTSGPERANVAEDGQVRSATGQPFAPEYRMPPLYGEEQSSGQAQQAASLQTHSSKFPIERELILSSGDKNSKIPILHEYKQRTAGRVAIAPDAPIKQQAWVQEGTQMQEVRQDGQARNYQSQDAYSSSSGAVPRTTKIDEEKTKSLSRTYHTIKDMISSRFGPSRKDIEPEPEASLNNVTEELRKSSRSIDDDETRKKEGIYGKPRAQEPVNVQQYSKNTYGQYGHSYGYQSNQQNIPLPGQLQPTATIQPNLPGQSAQLHVTHHTPPGGIQTVHQTQVPAFGQTTTGAQQVQNVTREYMVQTSGGMTGQQIHQGIHQNPTQAQGQGTAVQKPHGLSVQQHQVGNAMSTTSPSFQSPQQLLHQNQNHHQSPRFAQQHAQNMHQRQQLIQQMHQQQMAGQQGSQTASARNMQQSYFPNSVSYQQYQQARQAMSRSQIDLPSTSRQAQELRVSGQEVYYHYAQGRARYGIPQVYMKTESNQETEFQRRNSAKGIEKAASQPQLCYEDERNTEVSKNPGENMKNLIVDPLDKERYEITVEDRSQCEPGRNGLQRNEEYRPETSFGIRRDETRTSKREQEQGSSGQEGGQNSVEGNSVQKRIEELQKRTEQEGHLNSKPPKDDTDGLRVGLATKMIGEASKRLDGQYSGKESVVKSDRKDDLEQGIGRLKIQNQGSGSDYDKAGQSSSNVDSGRGSAVYSSGRCPPPDDQTLAQAQDSEWVDIVESELRSILEPRDVPAMAHSTLSESVSSVTPPLPPLSPHDSPRTPRNRYSTSLPYGSKPSYNDYGKAMEKRGFSSSTKHRGASTSKKEAAKKFSHLFGVEAADLTSTTTGLDLDSMLDRSDSDLSTTDARTIRKQLEGLENMYSEVLKLLGGSVKKRRKARGLTSYGSVSSLPTSSVSSRPVTRHHDKRRSHVIDDRMKKAKDIKSINKRFQRLESHVVTLARSVAHLSSEMRTQHLMIQEMESIKCEIAALRTQTSMAMVRSQSQPLIKDSELPALSNPSRVKKLTKFFGTEPPLIRLFLRELGYEKYATAFEKEKVGMVELPYLSEERLQKMGVPLGPRLRILQEARISVCKDPIYVV</sequence>
<feature type="compositionally biased region" description="Low complexity" evidence="1">
    <location>
        <begin position="1195"/>
        <end position="1208"/>
    </location>
</feature>
<feature type="region of interest" description="Disordered" evidence="1">
    <location>
        <begin position="625"/>
        <end position="644"/>
    </location>
</feature>